<dbReference type="InterPro" id="IPR006600">
    <property type="entry name" value="HTH_CenpB_DNA-bd_dom"/>
</dbReference>
<evidence type="ECO:0000313" key="4">
    <source>
        <dbReference type="Proteomes" id="UP000007879"/>
    </source>
</evidence>
<keyword evidence="4" id="KW-1185">Reference proteome</keyword>
<evidence type="ECO:0000259" key="2">
    <source>
        <dbReference type="PROSITE" id="PS51253"/>
    </source>
</evidence>
<dbReference type="EnsemblMetazoa" id="XM_011405590.1">
    <property type="protein sequence ID" value="XP_011403892.1"/>
    <property type="gene ID" value="LOC100636228"/>
</dbReference>
<dbReference type="GO" id="GO:0003677">
    <property type="term" value="F:DNA binding"/>
    <property type="evidence" value="ECO:0007669"/>
    <property type="project" value="UniProtKB-KW"/>
</dbReference>
<proteinExistence type="predicted"/>
<organism evidence="3">
    <name type="scientific">Amphimedon queenslandica</name>
    <name type="common">Sponge</name>
    <dbReference type="NCBI Taxonomy" id="400682"/>
    <lineage>
        <taxon>Eukaryota</taxon>
        <taxon>Metazoa</taxon>
        <taxon>Porifera</taxon>
        <taxon>Demospongiae</taxon>
        <taxon>Heteroscleromorpha</taxon>
        <taxon>Haplosclerida</taxon>
        <taxon>Niphatidae</taxon>
        <taxon>Amphimedon</taxon>
    </lineage>
</organism>
<dbReference type="OrthoDB" id="10031330at2759"/>
<feature type="domain" description="HTH CENPB-type" evidence="2">
    <location>
        <begin position="1"/>
        <end position="53"/>
    </location>
</feature>
<gene>
    <name evidence="3" type="primary">100636228</name>
</gene>
<dbReference type="AlphaFoldDB" id="A0A1X7VW52"/>
<keyword evidence="1" id="KW-0238">DNA-binding</keyword>
<reference evidence="3" key="2">
    <citation type="submission" date="2017-05" db="UniProtKB">
        <authorList>
            <consortium name="EnsemblMetazoa"/>
        </authorList>
    </citation>
    <scope>IDENTIFICATION</scope>
</reference>
<dbReference type="PROSITE" id="PS51253">
    <property type="entry name" value="HTH_CENPB"/>
    <property type="match status" value="1"/>
</dbReference>
<reference evidence="4" key="1">
    <citation type="journal article" date="2010" name="Nature">
        <title>The Amphimedon queenslandica genome and the evolution of animal complexity.</title>
        <authorList>
            <person name="Srivastava M."/>
            <person name="Simakov O."/>
            <person name="Chapman J."/>
            <person name="Fahey B."/>
            <person name="Gauthier M.E."/>
            <person name="Mitros T."/>
            <person name="Richards G.S."/>
            <person name="Conaco C."/>
            <person name="Dacre M."/>
            <person name="Hellsten U."/>
            <person name="Larroux C."/>
            <person name="Putnam N.H."/>
            <person name="Stanke M."/>
            <person name="Adamska M."/>
            <person name="Darling A."/>
            <person name="Degnan S.M."/>
            <person name="Oakley T.H."/>
            <person name="Plachetzki D.C."/>
            <person name="Zhai Y."/>
            <person name="Adamski M."/>
            <person name="Calcino A."/>
            <person name="Cummins S.F."/>
            <person name="Goodstein D.M."/>
            <person name="Harris C."/>
            <person name="Jackson D.J."/>
            <person name="Leys S.P."/>
            <person name="Shu S."/>
            <person name="Woodcroft B.J."/>
            <person name="Vervoort M."/>
            <person name="Kosik K.S."/>
            <person name="Manning G."/>
            <person name="Degnan B.M."/>
            <person name="Rokhsar D.S."/>
        </authorList>
    </citation>
    <scope>NUCLEOTIDE SEQUENCE [LARGE SCALE GENOMIC DNA]</scope>
</reference>
<dbReference type="InParanoid" id="A0A1X7VW52"/>
<evidence type="ECO:0000313" key="3">
    <source>
        <dbReference type="EnsemblMetazoa" id="Aqu2.1.44343_001"/>
    </source>
</evidence>
<accession>A0A1X7VW52</accession>
<dbReference type="Proteomes" id="UP000007879">
    <property type="component" value="Unassembled WGS sequence"/>
</dbReference>
<name>A0A1X7VW52_AMPQE</name>
<dbReference type="EnsemblMetazoa" id="Aqu2.1.44343_001">
    <property type="protein sequence ID" value="Aqu2.1.44343_001"/>
    <property type="gene ID" value="Aqu2.1.44343"/>
</dbReference>
<evidence type="ECO:0000256" key="1">
    <source>
        <dbReference type="ARBA" id="ARBA00023125"/>
    </source>
</evidence>
<dbReference type="OMA" id="TCKMESF"/>
<protein>
    <recommendedName>
        <fullName evidence="2">HTH CENPB-type domain-containing protein</fullName>
    </recommendedName>
</protein>
<dbReference type="KEGG" id="aqu:100636228"/>
<sequence length="175" mass="19479">MADMGYGVNRETVTRIAYTIVEKNGRKHLFTGESAGRSWFKGFQRRHPELTIRTPLSLSYNRVVSASPDVASELFGKVGAFYGRPNLFSKPNQIYNTDETGVSVVHRPGRVIAQVGRQTVYSISSAERGKLHTVLACVSASGHVLPPLMMHPRKRAVPDTCKMESFLIHCFELVT</sequence>